<evidence type="ECO:0000313" key="2">
    <source>
        <dbReference type="EMBL" id="JAE14913.1"/>
    </source>
</evidence>
<organism evidence="2">
    <name type="scientific">Arundo donax</name>
    <name type="common">Giant reed</name>
    <name type="synonym">Donax arundinaceus</name>
    <dbReference type="NCBI Taxonomy" id="35708"/>
    <lineage>
        <taxon>Eukaryota</taxon>
        <taxon>Viridiplantae</taxon>
        <taxon>Streptophyta</taxon>
        <taxon>Embryophyta</taxon>
        <taxon>Tracheophyta</taxon>
        <taxon>Spermatophyta</taxon>
        <taxon>Magnoliopsida</taxon>
        <taxon>Liliopsida</taxon>
        <taxon>Poales</taxon>
        <taxon>Poaceae</taxon>
        <taxon>PACMAD clade</taxon>
        <taxon>Arundinoideae</taxon>
        <taxon>Arundineae</taxon>
        <taxon>Arundo</taxon>
    </lineage>
</organism>
<evidence type="ECO:0000256" key="1">
    <source>
        <dbReference type="SAM" id="MobiDB-lite"/>
    </source>
</evidence>
<reference evidence="2" key="1">
    <citation type="submission" date="2014-09" db="EMBL/GenBank/DDBJ databases">
        <authorList>
            <person name="Magalhaes I.L.F."/>
            <person name="Oliveira U."/>
            <person name="Santos F.R."/>
            <person name="Vidigal T.H.D.A."/>
            <person name="Brescovit A.D."/>
            <person name="Santos A.J."/>
        </authorList>
    </citation>
    <scope>NUCLEOTIDE SEQUENCE</scope>
    <source>
        <tissue evidence="2">Shoot tissue taken approximately 20 cm above the soil surface</tissue>
    </source>
</reference>
<name>A0A0A9G2Q4_ARUDO</name>
<feature type="region of interest" description="Disordered" evidence="1">
    <location>
        <begin position="19"/>
        <end position="38"/>
    </location>
</feature>
<proteinExistence type="predicted"/>
<protein>
    <submittedName>
        <fullName evidence="2">Orc4</fullName>
    </submittedName>
</protein>
<sequence>MKRGSTCIFHDQAASGVQQGRWCSTSGTEGARGKISGA</sequence>
<dbReference type="EMBL" id="GBRH01182983">
    <property type="protein sequence ID" value="JAE14913.1"/>
    <property type="molecule type" value="Transcribed_RNA"/>
</dbReference>
<feature type="compositionally biased region" description="Polar residues" evidence="1">
    <location>
        <begin position="19"/>
        <end position="28"/>
    </location>
</feature>
<accession>A0A0A9G2Q4</accession>
<dbReference type="AlphaFoldDB" id="A0A0A9G2Q4"/>
<reference evidence="2" key="2">
    <citation type="journal article" date="2015" name="Data Brief">
        <title>Shoot transcriptome of the giant reed, Arundo donax.</title>
        <authorList>
            <person name="Barrero R.A."/>
            <person name="Guerrero F.D."/>
            <person name="Moolhuijzen P."/>
            <person name="Goolsby J.A."/>
            <person name="Tidwell J."/>
            <person name="Bellgard S.E."/>
            <person name="Bellgard M.I."/>
        </authorList>
    </citation>
    <scope>NUCLEOTIDE SEQUENCE</scope>
    <source>
        <tissue evidence="2">Shoot tissue taken approximately 20 cm above the soil surface</tissue>
    </source>
</reference>